<keyword evidence="11" id="KW-1185">Reference proteome</keyword>
<dbReference type="PANTHER" id="PTHR45636:SF41">
    <property type="entry name" value="PAIRED BOX PROTEIN PAX-6-RELATED"/>
    <property type="match status" value="1"/>
</dbReference>
<dbReference type="InterPro" id="IPR043565">
    <property type="entry name" value="PAX_fam"/>
</dbReference>
<keyword evidence="6" id="KW-0804">Transcription</keyword>
<dbReference type="PROSITE" id="PS00034">
    <property type="entry name" value="PAIRED_1"/>
    <property type="match status" value="1"/>
</dbReference>
<feature type="compositionally biased region" description="Low complexity" evidence="8">
    <location>
        <begin position="248"/>
        <end position="259"/>
    </location>
</feature>
<dbReference type="Proteomes" id="UP000318571">
    <property type="component" value="Chromosome 12"/>
</dbReference>
<keyword evidence="7" id="KW-0539">Nucleus</keyword>
<dbReference type="SMART" id="SM00351">
    <property type="entry name" value="PAX"/>
    <property type="match status" value="1"/>
</dbReference>
<sequence>MEPTAAQFGHLFSWRHPSTMDLSHAAAYRYNHNMMEYYTCHGGVNQLGGVFVNGRPLPDVVRQRIVELAHNGVRPCDISRQLRVSHGCVSKILSRFYETGNFKAGVIGGSKPKVATPHVVDAISKYKKDNPTMFAWEIRDRLLAEGVCSQDNVPSVSSINRPKKLRPNNGIAKPNENGLSPEDTLKRQRLTSNYTTPNSSVSDLYHSMWNSPTPNPAGPQGKWPAVKEEPKGGNPGGGGMSLPELLSAANNPGQQANNGSDSPNSYQYSSATPTGFAPAQGDEFTSPPPSSATTSSNDLIYDSINMSQVQNYPPSLSSSLGSTLTPLTPIPVSEINKTMLSASSISVLGDHNSQFHTVSGAGLSSVIPPSDYYNSASYSQYSAPPYGGYGYGPTSGSLLSK</sequence>
<evidence type="ECO:0000256" key="5">
    <source>
        <dbReference type="ARBA" id="ARBA00023125"/>
    </source>
</evidence>
<evidence type="ECO:0000313" key="11">
    <source>
        <dbReference type="Proteomes" id="UP000318571"/>
    </source>
</evidence>
<evidence type="ECO:0000256" key="1">
    <source>
        <dbReference type="ARBA" id="ARBA00004123"/>
    </source>
</evidence>
<protein>
    <recommendedName>
        <fullName evidence="9">Paired domain-containing protein</fullName>
    </recommendedName>
</protein>
<feature type="domain" description="Paired" evidence="9">
    <location>
        <begin position="40"/>
        <end position="166"/>
    </location>
</feature>
<proteinExistence type="predicted"/>
<comment type="caution">
    <text evidence="10">The sequence shown here is derived from an EMBL/GenBank/DDBJ whole genome shotgun (WGS) entry which is preliminary data.</text>
</comment>
<dbReference type="PANTHER" id="PTHR45636">
    <property type="entry name" value="PAIRED BOX PROTEIN PAX-6-RELATED-RELATED"/>
    <property type="match status" value="1"/>
</dbReference>
<feature type="compositionally biased region" description="Polar residues" evidence="8">
    <location>
        <begin position="260"/>
        <end position="273"/>
    </location>
</feature>
<keyword evidence="2" id="KW-0217">Developmental protein</keyword>
<evidence type="ECO:0000256" key="3">
    <source>
        <dbReference type="ARBA" id="ARBA00022724"/>
    </source>
</evidence>
<dbReference type="EMBL" id="VCGU01000001">
    <property type="protein sequence ID" value="TRY80929.1"/>
    <property type="molecule type" value="Genomic_DNA"/>
</dbReference>
<dbReference type="AlphaFoldDB" id="A0A553PTC0"/>
<dbReference type="SUPFAM" id="SSF46689">
    <property type="entry name" value="Homeodomain-like"/>
    <property type="match status" value="1"/>
</dbReference>
<dbReference type="InterPro" id="IPR009057">
    <property type="entry name" value="Homeodomain-like_sf"/>
</dbReference>
<name>A0A553PTC0_TIGCA</name>
<evidence type="ECO:0000256" key="6">
    <source>
        <dbReference type="ARBA" id="ARBA00023163"/>
    </source>
</evidence>
<dbReference type="FunFam" id="1.10.10.10:FF:000013">
    <property type="entry name" value="Paired box 8 isoform 1"/>
    <property type="match status" value="1"/>
</dbReference>
<comment type="subcellular location">
    <subcellularLocation>
        <location evidence="1">Nucleus</location>
    </subcellularLocation>
</comment>
<feature type="region of interest" description="Disordered" evidence="8">
    <location>
        <begin position="152"/>
        <end position="187"/>
    </location>
</feature>
<keyword evidence="5" id="KW-0238">DNA-binding</keyword>
<evidence type="ECO:0000256" key="7">
    <source>
        <dbReference type="ARBA" id="ARBA00023242"/>
    </source>
</evidence>
<dbReference type="PROSITE" id="PS51057">
    <property type="entry name" value="PAIRED_2"/>
    <property type="match status" value="1"/>
</dbReference>
<evidence type="ECO:0000313" key="10">
    <source>
        <dbReference type="EMBL" id="TRY80929.1"/>
    </source>
</evidence>
<evidence type="ECO:0000259" key="9">
    <source>
        <dbReference type="PROSITE" id="PS51057"/>
    </source>
</evidence>
<dbReference type="GO" id="GO:0000981">
    <property type="term" value="F:DNA-binding transcription factor activity, RNA polymerase II-specific"/>
    <property type="evidence" value="ECO:0007669"/>
    <property type="project" value="TreeGrafter"/>
</dbReference>
<evidence type="ECO:0000256" key="4">
    <source>
        <dbReference type="ARBA" id="ARBA00023015"/>
    </source>
</evidence>
<reference evidence="10 11" key="1">
    <citation type="journal article" date="2018" name="Nat. Ecol. Evol.">
        <title>Genomic signatures of mitonuclear coevolution across populations of Tigriopus californicus.</title>
        <authorList>
            <person name="Barreto F.S."/>
            <person name="Watson E.T."/>
            <person name="Lima T.G."/>
            <person name="Willett C.S."/>
            <person name="Edmands S."/>
            <person name="Li W."/>
            <person name="Burton R.S."/>
        </authorList>
    </citation>
    <scope>NUCLEOTIDE SEQUENCE [LARGE SCALE GENOMIC DNA]</scope>
    <source>
        <strain evidence="10 11">San Diego</strain>
    </source>
</reference>
<accession>A0A553PTC0</accession>
<keyword evidence="3" id="KW-0563">Paired box</keyword>
<dbReference type="OMA" id="KDNPTMF"/>
<dbReference type="GO" id="GO:0005634">
    <property type="term" value="C:nucleus"/>
    <property type="evidence" value="ECO:0007669"/>
    <property type="project" value="UniProtKB-SubCell"/>
</dbReference>
<dbReference type="FunFam" id="1.10.10.10:FF:000003">
    <property type="entry name" value="Paired box protein Pax-6"/>
    <property type="match status" value="1"/>
</dbReference>
<dbReference type="Gene3D" id="1.10.10.10">
    <property type="entry name" value="Winged helix-like DNA-binding domain superfamily/Winged helix DNA-binding domain"/>
    <property type="match status" value="2"/>
</dbReference>
<dbReference type="Pfam" id="PF00292">
    <property type="entry name" value="PAX"/>
    <property type="match status" value="1"/>
</dbReference>
<evidence type="ECO:0000256" key="2">
    <source>
        <dbReference type="ARBA" id="ARBA00022473"/>
    </source>
</evidence>
<dbReference type="InterPro" id="IPR036388">
    <property type="entry name" value="WH-like_DNA-bd_sf"/>
</dbReference>
<gene>
    <name evidence="10" type="ORF">TCAL_08814</name>
</gene>
<dbReference type="InterPro" id="IPR001523">
    <property type="entry name" value="Paired_dom"/>
</dbReference>
<dbReference type="STRING" id="6832.A0A553PTC0"/>
<evidence type="ECO:0000256" key="8">
    <source>
        <dbReference type="SAM" id="MobiDB-lite"/>
    </source>
</evidence>
<dbReference type="InterPro" id="IPR043182">
    <property type="entry name" value="PAIRED_DNA-bd_dom"/>
</dbReference>
<dbReference type="PRINTS" id="PR00027">
    <property type="entry name" value="PAIREDBOX"/>
</dbReference>
<keyword evidence="4" id="KW-0805">Transcription regulation</keyword>
<organism evidence="10 11">
    <name type="scientific">Tigriopus californicus</name>
    <name type="common">Marine copepod</name>
    <dbReference type="NCBI Taxonomy" id="6832"/>
    <lineage>
        <taxon>Eukaryota</taxon>
        <taxon>Metazoa</taxon>
        <taxon>Ecdysozoa</taxon>
        <taxon>Arthropoda</taxon>
        <taxon>Crustacea</taxon>
        <taxon>Multicrustacea</taxon>
        <taxon>Hexanauplia</taxon>
        <taxon>Copepoda</taxon>
        <taxon>Harpacticoida</taxon>
        <taxon>Harpacticidae</taxon>
        <taxon>Tigriopus</taxon>
    </lineage>
</organism>
<dbReference type="CDD" id="cd00131">
    <property type="entry name" value="PAX"/>
    <property type="match status" value="1"/>
</dbReference>
<feature type="region of interest" description="Disordered" evidence="8">
    <location>
        <begin position="205"/>
        <end position="297"/>
    </location>
</feature>
<dbReference type="GO" id="GO:0000978">
    <property type="term" value="F:RNA polymerase II cis-regulatory region sequence-specific DNA binding"/>
    <property type="evidence" value="ECO:0007669"/>
    <property type="project" value="TreeGrafter"/>
</dbReference>